<keyword evidence="1" id="KW-0812">Transmembrane</keyword>
<dbReference type="GO" id="GO:0016405">
    <property type="term" value="F:CoA-ligase activity"/>
    <property type="evidence" value="ECO:0007669"/>
    <property type="project" value="TreeGrafter"/>
</dbReference>
<dbReference type="PROSITE" id="PS00455">
    <property type="entry name" value="AMP_BINDING"/>
    <property type="match status" value="1"/>
</dbReference>
<name>A0A0C3JK49_PISTI</name>
<dbReference type="Proteomes" id="UP000054217">
    <property type="component" value="Unassembled WGS sequence"/>
</dbReference>
<dbReference type="InterPro" id="IPR045851">
    <property type="entry name" value="AMP-bd_C_sf"/>
</dbReference>
<evidence type="ECO:0000313" key="5">
    <source>
        <dbReference type="Proteomes" id="UP000054217"/>
    </source>
</evidence>
<evidence type="ECO:0008006" key="6">
    <source>
        <dbReference type="Google" id="ProtNLM"/>
    </source>
</evidence>
<evidence type="ECO:0000313" key="4">
    <source>
        <dbReference type="EMBL" id="KIN97956.1"/>
    </source>
</evidence>
<dbReference type="HOGENOM" id="CLU_000022_59_2_1"/>
<gene>
    <name evidence="4" type="ORF">M404DRAFT_16696</name>
</gene>
<organism evidence="4 5">
    <name type="scientific">Pisolithus tinctorius Marx 270</name>
    <dbReference type="NCBI Taxonomy" id="870435"/>
    <lineage>
        <taxon>Eukaryota</taxon>
        <taxon>Fungi</taxon>
        <taxon>Dikarya</taxon>
        <taxon>Basidiomycota</taxon>
        <taxon>Agaricomycotina</taxon>
        <taxon>Agaricomycetes</taxon>
        <taxon>Agaricomycetidae</taxon>
        <taxon>Boletales</taxon>
        <taxon>Sclerodermatineae</taxon>
        <taxon>Pisolithaceae</taxon>
        <taxon>Pisolithus</taxon>
    </lineage>
</organism>
<dbReference type="InterPro" id="IPR025110">
    <property type="entry name" value="AMP-bd_C"/>
</dbReference>
<keyword evidence="1" id="KW-1133">Transmembrane helix</keyword>
<dbReference type="InterPro" id="IPR042099">
    <property type="entry name" value="ANL_N_sf"/>
</dbReference>
<accession>A0A0C3JK49</accession>
<dbReference type="PANTHER" id="PTHR24096">
    <property type="entry name" value="LONG-CHAIN-FATTY-ACID--COA LIGASE"/>
    <property type="match status" value="1"/>
</dbReference>
<dbReference type="STRING" id="870435.A0A0C3JK49"/>
<evidence type="ECO:0000256" key="1">
    <source>
        <dbReference type="SAM" id="Phobius"/>
    </source>
</evidence>
<sequence>MAEIVSSAEDLPLIPDNLTVPQFILDYHHPCRPLRRHDIPWFIDGQTGNKVGLEELRARTYGLANGLKIKYAIILIHSPNHIDYPVAMWAVHRLGGIISGANASFTTDELVYHVNMVKPTILISHPDCVHIAYLAARAAGIDASRILVFDDRGSCTPGVTTVQSLITLGLASPPGFIERRLIPGGGKTKVAFVNLSSGTTGKPKAIAISHYTPIATSVQVAFHLRVNDDKVPWEERRFRPGDVASAGRFLCDLLPIYHIFGLAYNLHFMLFCGMTLVLINKFNLVNLLRTIEKFRITHLPLVPPQIVLICKYPKVREYDLSSVRFIKTGAAPLASETMNQVAPLFPGAHIEQGYGTTEASTIALCPLETKTDLSGSSGVLLPGISARVERPDGSLADWGELGELVIKSPALALGYTNDSEAHKETFSDGWYRTGDEVRLLKTGHLFEILKVKGFQVSPAELEGCILEHPDTMDTCVVGVPDEYSGELPMAFVVLNPQTAVRVREDPRVAAEVKQSIIQYVASKKAAHKRLAGGIEFIDAIPKAPTGKLLRRVLRDRARKERAKL</sequence>
<keyword evidence="5" id="KW-1185">Reference proteome</keyword>
<dbReference type="Gene3D" id="3.40.50.12780">
    <property type="entry name" value="N-terminal domain of ligase-like"/>
    <property type="match status" value="1"/>
</dbReference>
<dbReference type="InterPro" id="IPR020845">
    <property type="entry name" value="AMP-binding_CS"/>
</dbReference>
<dbReference type="OrthoDB" id="6509636at2759"/>
<protein>
    <recommendedName>
        <fullName evidence="6">AMP-dependent synthetase/ligase domain-containing protein</fullName>
    </recommendedName>
</protein>
<feature type="domain" description="AMP-dependent synthetase/ligase" evidence="2">
    <location>
        <begin position="37"/>
        <end position="415"/>
    </location>
</feature>
<dbReference type="InterPro" id="IPR000873">
    <property type="entry name" value="AMP-dep_synth/lig_dom"/>
</dbReference>
<dbReference type="Gene3D" id="3.30.300.30">
    <property type="match status" value="1"/>
</dbReference>
<dbReference type="PANTHER" id="PTHR24096:SF422">
    <property type="entry name" value="BCDNA.GH02901"/>
    <property type="match status" value="1"/>
</dbReference>
<dbReference type="Pfam" id="PF00501">
    <property type="entry name" value="AMP-binding"/>
    <property type="match status" value="1"/>
</dbReference>
<dbReference type="EMBL" id="KN832021">
    <property type="protein sequence ID" value="KIN97956.1"/>
    <property type="molecule type" value="Genomic_DNA"/>
</dbReference>
<evidence type="ECO:0000259" key="2">
    <source>
        <dbReference type="Pfam" id="PF00501"/>
    </source>
</evidence>
<evidence type="ECO:0000259" key="3">
    <source>
        <dbReference type="Pfam" id="PF13193"/>
    </source>
</evidence>
<feature type="transmembrane region" description="Helical" evidence="1">
    <location>
        <begin position="256"/>
        <end position="279"/>
    </location>
</feature>
<dbReference type="FunCoup" id="A0A0C3JK49">
    <property type="interactions" value="328"/>
</dbReference>
<dbReference type="AlphaFoldDB" id="A0A0C3JK49"/>
<dbReference type="InParanoid" id="A0A0C3JK49"/>
<dbReference type="SUPFAM" id="SSF56801">
    <property type="entry name" value="Acetyl-CoA synthetase-like"/>
    <property type="match status" value="1"/>
</dbReference>
<feature type="domain" description="AMP-binding enzyme C-terminal" evidence="3">
    <location>
        <begin position="460"/>
        <end position="547"/>
    </location>
</feature>
<reference evidence="5" key="2">
    <citation type="submission" date="2015-01" db="EMBL/GenBank/DDBJ databases">
        <title>Evolutionary Origins and Diversification of the Mycorrhizal Mutualists.</title>
        <authorList>
            <consortium name="DOE Joint Genome Institute"/>
            <consortium name="Mycorrhizal Genomics Consortium"/>
            <person name="Kohler A."/>
            <person name="Kuo A."/>
            <person name="Nagy L.G."/>
            <person name="Floudas D."/>
            <person name="Copeland A."/>
            <person name="Barry K.W."/>
            <person name="Cichocki N."/>
            <person name="Veneault-Fourrey C."/>
            <person name="LaButti K."/>
            <person name="Lindquist E.A."/>
            <person name="Lipzen A."/>
            <person name="Lundell T."/>
            <person name="Morin E."/>
            <person name="Murat C."/>
            <person name="Riley R."/>
            <person name="Ohm R."/>
            <person name="Sun H."/>
            <person name="Tunlid A."/>
            <person name="Henrissat B."/>
            <person name="Grigoriev I.V."/>
            <person name="Hibbett D.S."/>
            <person name="Martin F."/>
        </authorList>
    </citation>
    <scope>NUCLEOTIDE SEQUENCE [LARGE SCALE GENOMIC DNA]</scope>
    <source>
        <strain evidence="5">Marx 270</strain>
    </source>
</reference>
<dbReference type="Pfam" id="PF13193">
    <property type="entry name" value="AMP-binding_C"/>
    <property type="match status" value="1"/>
</dbReference>
<reference evidence="4 5" key="1">
    <citation type="submission" date="2014-04" db="EMBL/GenBank/DDBJ databases">
        <authorList>
            <consortium name="DOE Joint Genome Institute"/>
            <person name="Kuo A."/>
            <person name="Kohler A."/>
            <person name="Costa M.D."/>
            <person name="Nagy L.G."/>
            <person name="Floudas D."/>
            <person name="Copeland A."/>
            <person name="Barry K.W."/>
            <person name="Cichocki N."/>
            <person name="Veneault-Fourrey C."/>
            <person name="LaButti K."/>
            <person name="Lindquist E.A."/>
            <person name="Lipzen A."/>
            <person name="Lundell T."/>
            <person name="Morin E."/>
            <person name="Murat C."/>
            <person name="Sun H."/>
            <person name="Tunlid A."/>
            <person name="Henrissat B."/>
            <person name="Grigoriev I.V."/>
            <person name="Hibbett D.S."/>
            <person name="Martin F."/>
            <person name="Nordberg H.P."/>
            <person name="Cantor M.N."/>
            <person name="Hua S.X."/>
        </authorList>
    </citation>
    <scope>NUCLEOTIDE SEQUENCE [LARGE SCALE GENOMIC DNA]</scope>
    <source>
        <strain evidence="4 5">Marx 270</strain>
    </source>
</reference>
<proteinExistence type="predicted"/>
<keyword evidence="1" id="KW-0472">Membrane</keyword>